<feature type="binding site" evidence="8">
    <location>
        <position position="136"/>
    </location>
    <ligand>
        <name>Zn(2+)</name>
        <dbReference type="ChEBI" id="CHEBI:29105"/>
        <note>structural</note>
    </ligand>
</feature>
<comment type="pathway">
    <text evidence="8">Purine metabolism; AMP biosynthesis via salvage pathway; AMP from ADP: step 1/1.</text>
</comment>
<comment type="catalytic activity">
    <reaction evidence="8 10">
        <text>AMP + ATP = 2 ADP</text>
        <dbReference type="Rhea" id="RHEA:12973"/>
        <dbReference type="ChEBI" id="CHEBI:30616"/>
        <dbReference type="ChEBI" id="CHEBI:456215"/>
        <dbReference type="ChEBI" id="CHEBI:456216"/>
        <dbReference type="EC" id="2.7.4.3"/>
    </reaction>
</comment>
<feature type="binding site" evidence="8">
    <location>
        <begin position="139"/>
        <end position="140"/>
    </location>
    <ligand>
        <name>ATP</name>
        <dbReference type="ChEBI" id="CHEBI:30616"/>
    </ligand>
</feature>
<evidence type="ECO:0000313" key="12">
    <source>
        <dbReference type="EMBL" id="KNZ42817.1"/>
    </source>
</evidence>
<dbReference type="OrthoDB" id="9805030at2"/>
<dbReference type="GO" id="GO:0005524">
    <property type="term" value="F:ATP binding"/>
    <property type="evidence" value="ECO:0007669"/>
    <property type="project" value="UniProtKB-UniRule"/>
</dbReference>
<evidence type="ECO:0000256" key="8">
    <source>
        <dbReference type="HAMAP-Rule" id="MF_00235"/>
    </source>
</evidence>
<evidence type="ECO:0000259" key="11">
    <source>
        <dbReference type="Pfam" id="PF05191"/>
    </source>
</evidence>
<dbReference type="PANTHER" id="PTHR23359">
    <property type="entry name" value="NUCLEOTIDE KINASE"/>
    <property type="match status" value="1"/>
</dbReference>
<comment type="caution">
    <text evidence="12">The sequence shown here is derived from an EMBL/GenBank/DDBJ whole genome shotgun (WGS) entry which is preliminary data.</text>
</comment>
<dbReference type="RefSeq" id="WP_050738988.1">
    <property type="nucleotide sequence ID" value="NZ_LGYO01000008.1"/>
</dbReference>
<gene>
    <name evidence="8" type="primary">adk</name>
    <name evidence="12" type="ORF">AKG39_03575</name>
</gene>
<evidence type="ECO:0000256" key="3">
    <source>
        <dbReference type="ARBA" id="ARBA00022727"/>
    </source>
</evidence>
<dbReference type="GO" id="GO:0044209">
    <property type="term" value="P:AMP salvage"/>
    <property type="evidence" value="ECO:0007669"/>
    <property type="project" value="UniProtKB-UniRule"/>
</dbReference>
<evidence type="ECO:0000256" key="10">
    <source>
        <dbReference type="RuleBase" id="RU003331"/>
    </source>
</evidence>
<evidence type="ECO:0000256" key="7">
    <source>
        <dbReference type="ARBA" id="ARBA00022840"/>
    </source>
</evidence>
<proteinExistence type="inferred from homology"/>
<reference evidence="13" key="1">
    <citation type="submission" date="2015-07" db="EMBL/GenBank/DDBJ databases">
        <title>Draft genome sequence of Acetobacterium bakii DSM 8293, a potential psychrophilic chemical producer through syngas fermentation.</title>
        <authorList>
            <person name="Song Y."/>
            <person name="Hwang S."/>
            <person name="Cho B.-K."/>
        </authorList>
    </citation>
    <scope>NUCLEOTIDE SEQUENCE [LARGE SCALE GENOMIC DNA]</scope>
    <source>
        <strain evidence="13">DSM 8239</strain>
    </source>
</reference>
<keyword evidence="1 8" id="KW-0808">Transferase</keyword>
<name>A0A0L6U386_9FIRM</name>
<comment type="domain">
    <text evidence="8">Consists of three domains, a large central CORE domain and two small peripheral domains, NMPbind and LID, which undergo movements during catalysis. The LID domain closes over the site of phosphoryl transfer upon ATP binding. Assembling and dissambling the active center during each catalytic cycle provides an effective means to prevent ATP hydrolysis. Some bacteria have evolved a zinc-coordinating structure that stabilizes the LID domain.</text>
</comment>
<dbReference type="GO" id="GO:0004017">
    <property type="term" value="F:AMP kinase activity"/>
    <property type="evidence" value="ECO:0007669"/>
    <property type="project" value="UniProtKB-UniRule"/>
</dbReference>
<comment type="similarity">
    <text evidence="8 9">Belongs to the adenylate kinase family.</text>
</comment>
<comment type="subcellular location">
    <subcellularLocation>
        <location evidence="8 10">Cytoplasm</location>
    </subcellularLocation>
</comment>
<dbReference type="HAMAP" id="MF_00235">
    <property type="entry name" value="Adenylate_kinase_Adk"/>
    <property type="match status" value="1"/>
</dbReference>
<protein>
    <recommendedName>
        <fullName evidence="8 10">Adenylate kinase</fullName>
        <shortName evidence="8">AK</shortName>
        <ecNumber evidence="8 10">2.7.4.3</ecNumber>
    </recommendedName>
    <alternativeName>
        <fullName evidence="8">ATP-AMP transphosphorylase</fullName>
    </alternativeName>
    <alternativeName>
        <fullName evidence="8">ATP:AMP phosphotransferase</fullName>
    </alternativeName>
    <alternativeName>
        <fullName evidence="8">Adenylate monophosphate kinase</fullName>
    </alternativeName>
</protein>
<keyword evidence="8" id="KW-0963">Cytoplasm</keyword>
<feature type="region of interest" description="LID" evidence="8">
    <location>
        <begin position="129"/>
        <end position="166"/>
    </location>
</feature>
<evidence type="ECO:0000256" key="9">
    <source>
        <dbReference type="RuleBase" id="RU003330"/>
    </source>
</evidence>
<feature type="binding site" evidence="8">
    <location>
        <position position="163"/>
    </location>
    <ligand>
        <name>AMP</name>
        <dbReference type="ChEBI" id="CHEBI:456215"/>
    </ligand>
</feature>
<evidence type="ECO:0000256" key="2">
    <source>
        <dbReference type="ARBA" id="ARBA00022723"/>
    </source>
</evidence>
<evidence type="ECO:0000256" key="4">
    <source>
        <dbReference type="ARBA" id="ARBA00022741"/>
    </source>
</evidence>
<keyword evidence="7 8" id="KW-0067">ATP-binding</keyword>
<dbReference type="UniPathway" id="UPA00588">
    <property type="reaction ID" value="UER00649"/>
</dbReference>
<accession>A0A0L6U386</accession>
<dbReference type="Pfam" id="PF05191">
    <property type="entry name" value="ADK_lid"/>
    <property type="match status" value="1"/>
</dbReference>
<organism evidence="12 13">
    <name type="scientific">Acetobacterium bakii</name>
    <dbReference type="NCBI Taxonomy" id="52689"/>
    <lineage>
        <taxon>Bacteria</taxon>
        <taxon>Bacillati</taxon>
        <taxon>Bacillota</taxon>
        <taxon>Clostridia</taxon>
        <taxon>Eubacteriales</taxon>
        <taxon>Eubacteriaceae</taxon>
        <taxon>Acetobacterium</taxon>
    </lineage>
</organism>
<dbReference type="EMBL" id="LGYO01000008">
    <property type="protein sequence ID" value="KNZ42817.1"/>
    <property type="molecule type" value="Genomic_DNA"/>
</dbReference>
<feature type="binding site" evidence="8">
    <location>
        <begin position="88"/>
        <end position="91"/>
    </location>
    <ligand>
        <name>AMP</name>
        <dbReference type="ChEBI" id="CHEBI:456215"/>
    </ligand>
</feature>
<dbReference type="GO" id="GO:0005737">
    <property type="term" value="C:cytoplasm"/>
    <property type="evidence" value="ECO:0007669"/>
    <property type="project" value="UniProtKB-SubCell"/>
</dbReference>
<feature type="binding site" evidence="8">
    <location>
        <position position="95"/>
    </location>
    <ligand>
        <name>AMP</name>
        <dbReference type="ChEBI" id="CHEBI:456215"/>
    </ligand>
</feature>
<feature type="binding site" evidence="8">
    <location>
        <position position="156"/>
    </location>
    <ligand>
        <name>Zn(2+)</name>
        <dbReference type="ChEBI" id="CHEBI:29105"/>
        <note>structural</note>
    </ligand>
</feature>
<evidence type="ECO:0000256" key="1">
    <source>
        <dbReference type="ARBA" id="ARBA00022679"/>
    </source>
</evidence>
<dbReference type="NCBIfam" id="NF001381">
    <property type="entry name" value="PRK00279.1-3"/>
    <property type="match status" value="1"/>
</dbReference>
<feature type="region of interest" description="NMP" evidence="8">
    <location>
        <begin position="30"/>
        <end position="59"/>
    </location>
</feature>
<dbReference type="NCBIfam" id="TIGR01351">
    <property type="entry name" value="adk"/>
    <property type="match status" value="1"/>
</dbReference>
<dbReference type="GO" id="GO:0008270">
    <property type="term" value="F:zinc ion binding"/>
    <property type="evidence" value="ECO:0007669"/>
    <property type="project" value="UniProtKB-UniRule"/>
</dbReference>
<dbReference type="InterPro" id="IPR006259">
    <property type="entry name" value="Adenyl_kin_sub"/>
</dbReference>
<keyword evidence="2 8" id="KW-0479">Metal-binding</keyword>
<feature type="binding site" evidence="8">
    <location>
        <begin position="10"/>
        <end position="15"/>
    </location>
    <ligand>
        <name>ATP</name>
        <dbReference type="ChEBI" id="CHEBI:30616"/>
    </ligand>
</feature>
<dbReference type="Pfam" id="PF00406">
    <property type="entry name" value="ADK"/>
    <property type="match status" value="1"/>
</dbReference>
<feature type="binding site" evidence="8">
    <location>
        <position position="202"/>
    </location>
    <ligand>
        <name>ATP</name>
        <dbReference type="ChEBI" id="CHEBI:30616"/>
    </ligand>
</feature>
<dbReference type="InterPro" id="IPR007862">
    <property type="entry name" value="Adenylate_kinase_lid-dom"/>
</dbReference>
<feature type="binding site" evidence="8">
    <location>
        <position position="153"/>
    </location>
    <ligand>
        <name>Zn(2+)</name>
        <dbReference type="ChEBI" id="CHEBI:29105"/>
        <note>structural</note>
    </ligand>
</feature>
<dbReference type="PROSITE" id="PS00113">
    <property type="entry name" value="ADENYLATE_KINASE"/>
    <property type="match status" value="1"/>
</dbReference>
<feature type="binding site" evidence="8">
    <location>
        <position position="31"/>
    </location>
    <ligand>
        <name>AMP</name>
        <dbReference type="ChEBI" id="CHEBI:456215"/>
    </ligand>
</feature>
<dbReference type="InterPro" id="IPR027417">
    <property type="entry name" value="P-loop_NTPase"/>
</dbReference>
<dbReference type="STRING" id="52689.AKG39_03575"/>
<feature type="binding site" evidence="8">
    <location>
        <position position="133"/>
    </location>
    <ligand>
        <name>Zn(2+)</name>
        <dbReference type="ChEBI" id="CHEBI:29105"/>
        <note>structural</note>
    </ligand>
</feature>
<evidence type="ECO:0000256" key="5">
    <source>
        <dbReference type="ARBA" id="ARBA00022777"/>
    </source>
</evidence>
<comment type="subunit">
    <text evidence="8 10">Monomer.</text>
</comment>
<comment type="function">
    <text evidence="8">Catalyzes the reversible transfer of the terminal phosphate group between ATP and AMP. Plays an important role in cellular energy homeostasis and in adenine nucleotide metabolism.</text>
</comment>
<dbReference type="Proteomes" id="UP000036873">
    <property type="component" value="Unassembled WGS sequence"/>
</dbReference>
<evidence type="ECO:0000313" key="13">
    <source>
        <dbReference type="Proteomes" id="UP000036873"/>
    </source>
</evidence>
<dbReference type="SUPFAM" id="SSF52540">
    <property type="entry name" value="P-loop containing nucleoside triphosphate hydrolases"/>
    <property type="match status" value="1"/>
</dbReference>
<feature type="binding site" evidence="8">
    <location>
        <position position="130"/>
    </location>
    <ligand>
        <name>ATP</name>
        <dbReference type="ChEBI" id="CHEBI:30616"/>
    </ligand>
</feature>
<dbReference type="EC" id="2.7.4.3" evidence="8 10"/>
<keyword evidence="6 8" id="KW-0862">Zinc</keyword>
<keyword evidence="13" id="KW-1185">Reference proteome</keyword>
<dbReference type="FunFam" id="3.40.50.300:FF:000106">
    <property type="entry name" value="Adenylate kinase mitochondrial"/>
    <property type="match status" value="1"/>
</dbReference>
<feature type="binding site" evidence="8">
    <location>
        <position position="36"/>
    </location>
    <ligand>
        <name>AMP</name>
        <dbReference type="ChEBI" id="CHEBI:456215"/>
    </ligand>
</feature>
<dbReference type="PATRIC" id="fig|52689.4.peg.3756"/>
<dbReference type="Gene3D" id="3.40.50.300">
    <property type="entry name" value="P-loop containing nucleotide triphosphate hydrolases"/>
    <property type="match status" value="1"/>
</dbReference>
<keyword evidence="3 8" id="KW-0545">Nucleotide biosynthesis</keyword>
<dbReference type="AlphaFoldDB" id="A0A0L6U386"/>
<feature type="binding site" evidence="8">
    <location>
        <begin position="57"/>
        <end position="59"/>
    </location>
    <ligand>
        <name>AMP</name>
        <dbReference type="ChEBI" id="CHEBI:456215"/>
    </ligand>
</feature>
<dbReference type="NCBIfam" id="NF001380">
    <property type="entry name" value="PRK00279.1-2"/>
    <property type="match status" value="1"/>
</dbReference>
<keyword evidence="5 8" id="KW-0418">Kinase</keyword>
<feature type="binding site" evidence="8">
    <location>
        <position position="174"/>
    </location>
    <ligand>
        <name>AMP</name>
        <dbReference type="ChEBI" id="CHEBI:456215"/>
    </ligand>
</feature>
<feature type="domain" description="Adenylate kinase active site lid" evidence="11">
    <location>
        <begin position="130"/>
        <end position="165"/>
    </location>
</feature>
<dbReference type="PRINTS" id="PR00094">
    <property type="entry name" value="ADENYLTKNASE"/>
</dbReference>
<dbReference type="InterPro" id="IPR000850">
    <property type="entry name" value="Adenylat/UMP-CMP_kin"/>
</dbReference>
<sequence>MRIVLLGPPGAGKGTQAKRICETYNIPHISTGDIFRENMKNDTPLGIKAKEYMAQGLLVPDELVVDMVEDRLKHEDVLNAGYGYLLDGFPRTVFQAAALCAINAKKDCELDFAINLDVPLDILIERVSGRRICPKCAATYHIKYKKPLVDGICDLDKTPLYQRDDDKKETVEKRIEIYQDQTFPLITFYEDKQKIININGLQHMTDVFNDIEKVLSGVR</sequence>
<dbReference type="CDD" id="cd01428">
    <property type="entry name" value="ADK"/>
    <property type="match status" value="1"/>
</dbReference>
<dbReference type="InterPro" id="IPR033690">
    <property type="entry name" value="Adenylat_kinase_CS"/>
</dbReference>
<evidence type="ECO:0000256" key="6">
    <source>
        <dbReference type="ARBA" id="ARBA00022833"/>
    </source>
</evidence>
<keyword evidence="4 8" id="KW-0547">Nucleotide-binding</keyword>